<accession>A0A2T4I611</accession>
<dbReference type="InterPro" id="IPR004358">
    <property type="entry name" value="Sig_transdc_His_kin-like_C"/>
</dbReference>
<gene>
    <name evidence="13" type="ORF">CV103_03370</name>
</gene>
<dbReference type="Gene3D" id="3.30.565.10">
    <property type="entry name" value="Histidine kinase-like ATPase, C-terminal domain"/>
    <property type="match status" value="1"/>
</dbReference>
<evidence type="ECO:0000256" key="5">
    <source>
        <dbReference type="ARBA" id="ARBA00022679"/>
    </source>
</evidence>
<dbReference type="PROSITE" id="PS50851">
    <property type="entry name" value="CHEW"/>
    <property type="match status" value="1"/>
</dbReference>
<dbReference type="PROSITE" id="PS50894">
    <property type="entry name" value="HPT"/>
    <property type="match status" value="1"/>
</dbReference>
<dbReference type="SUPFAM" id="SSF55874">
    <property type="entry name" value="ATPase domain of HSP90 chaperone/DNA topoisomerase II/histidine kinase"/>
    <property type="match status" value="1"/>
</dbReference>
<comment type="caution">
    <text evidence="13">The sequence shown here is derived from an EMBL/GenBank/DDBJ whole genome shotgun (WGS) entry which is preliminary data.</text>
</comment>
<dbReference type="PANTHER" id="PTHR43395:SF1">
    <property type="entry name" value="CHEMOTAXIS PROTEIN CHEA"/>
    <property type="match status" value="1"/>
</dbReference>
<dbReference type="InterPro" id="IPR036890">
    <property type="entry name" value="HATPase_C_sf"/>
</dbReference>
<dbReference type="PANTHER" id="PTHR43395">
    <property type="entry name" value="SENSOR HISTIDINE KINASE CHEA"/>
    <property type="match status" value="1"/>
</dbReference>
<feature type="domain" description="Histidine kinase" evidence="10">
    <location>
        <begin position="152"/>
        <end position="403"/>
    </location>
</feature>
<dbReference type="RefSeq" id="WP_107393981.1">
    <property type="nucleotide sequence ID" value="NZ_PHHF01000018.1"/>
</dbReference>
<dbReference type="AlphaFoldDB" id="A0A2T4I611"/>
<dbReference type="InterPro" id="IPR008207">
    <property type="entry name" value="Sig_transdc_His_kin_Hpt_dom"/>
</dbReference>
<dbReference type="SUPFAM" id="SSF50341">
    <property type="entry name" value="CheW-like"/>
    <property type="match status" value="2"/>
</dbReference>
<evidence type="ECO:0000256" key="1">
    <source>
        <dbReference type="ARBA" id="ARBA00000085"/>
    </source>
</evidence>
<dbReference type="Gene3D" id="1.20.120.160">
    <property type="entry name" value="HPT domain"/>
    <property type="match status" value="1"/>
</dbReference>
<evidence type="ECO:0000256" key="2">
    <source>
        <dbReference type="ARBA" id="ARBA00012438"/>
    </source>
</evidence>
<reference evidence="13 14" key="1">
    <citation type="submission" date="2017-11" db="EMBL/GenBank/DDBJ databases">
        <title>Sphingomonas oleivorans sp. nov., isolated from oil-contaminated soil.</title>
        <authorList>
            <person name="Wang L."/>
            <person name="Chen L."/>
        </authorList>
    </citation>
    <scope>NUCLEOTIDE SEQUENCE [LARGE SCALE GENOMIC DNA]</scope>
    <source>
        <strain evidence="13 14">K101</strain>
    </source>
</reference>
<dbReference type="SMART" id="SM00260">
    <property type="entry name" value="CheW"/>
    <property type="match status" value="1"/>
</dbReference>
<evidence type="ECO:0000256" key="4">
    <source>
        <dbReference type="ARBA" id="ARBA00022553"/>
    </source>
</evidence>
<dbReference type="InterPro" id="IPR036061">
    <property type="entry name" value="CheW-like_dom_sf"/>
</dbReference>
<dbReference type="EC" id="2.7.13.3" evidence="2"/>
<dbReference type="Pfam" id="PF02895">
    <property type="entry name" value="H-kinase_dim"/>
    <property type="match status" value="1"/>
</dbReference>
<dbReference type="PROSITE" id="PS50109">
    <property type="entry name" value="HIS_KIN"/>
    <property type="match status" value="1"/>
</dbReference>
<evidence type="ECO:0000259" key="12">
    <source>
        <dbReference type="PROSITE" id="PS50894"/>
    </source>
</evidence>
<dbReference type="InterPro" id="IPR051315">
    <property type="entry name" value="Bact_Chemotaxis_CheA"/>
</dbReference>
<feature type="domain" description="HPt" evidence="12">
    <location>
        <begin position="1"/>
        <end position="101"/>
    </location>
</feature>
<proteinExistence type="predicted"/>
<evidence type="ECO:0000313" key="13">
    <source>
        <dbReference type="EMBL" id="PTD26068.1"/>
    </source>
</evidence>
<keyword evidence="14" id="KW-1185">Reference proteome</keyword>
<dbReference type="InterPro" id="IPR002545">
    <property type="entry name" value="CheW-lke_dom"/>
</dbReference>
<dbReference type="EMBL" id="PHHF01000018">
    <property type="protein sequence ID" value="PTD26068.1"/>
    <property type="molecule type" value="Genomic_DNA"/>
</dbReference>
<dbReference type="SMART" id="SM00387">
    <property type="entry name" value="HATPase_c"/>
    <property type="match status" value="1"/>
</dbReference>
<evidence type="ECO:0000256" key="3">
    <source>
        <dbReference type="ARBA" id="ARBA00021495"/>
    </source>
</evidence>
<dbReference type="SMART" id="SM01231">
    <property type="entry name" value="H-kinase_dim"/>
    <property type="match status" value="1"/>
</dbReference>
<dbReference type="GO" id="GO:0006935">
    <property type="term" value="P:chemotaxis"/>
    <property type="evidence" value="ECO:0007669"/>
    <property type="project" value="InterPro"/>
</dbReference>
<keyword evidence="6" id="KW-0418">Kinase</keyword>
<dbReference type="InterPro" id="IPR004105">
    <property type="entry name" value="CheA-like_dim"/>
</dbReference>
<dbReference type="GO" id="GO:0000155">
    <property type="term" value="F:phosphorelay sensor kinase activity"/>
    <property type="evidence" value="ECO:0007669"/>
    <property type="project" value="InterPro"/>
</dbReference>
<dbReference type="PRINTS" id="PR00344">
    <property type="entry name" value="BCTRLSENSOR"/>
</dbReference>
<evidence type="ECO:0000259" key="11">
    <source>
        <dbReference type="PROSITE" id="PS50851"/>
    </source>
</evidence>
<evidence type="ECO:0000256" key="9">
    <source>
        <dbReference type="PROSITE-ProRule" id="PRU00110"/>
    </source>
</evidence>
<evidence type="ECO:0000313" key="14">
    <source>
        <dbReference type="Proteomes" id="UP000241206"/>
    </source>
</evidence>
<dbReference type="Pfam" id="PF01627">
    <property type="entry name" value="Hpt"/>
    <property type="match status" value="1"/>
</dbReference>
<dbReference type="InterPro" id="IPR036641">
    <property type="entry name" value="HPT_dom_sf"/>
</dbReference>
<dbReference type="Gene3D" id="2.30.30.40">
    <property type="entry name" value="SH3 Domains"/>
    <property type="match status" value="1"/>
</dbReference>
<protein>
    <recommendedName>
        <fullName evidence="3">Chemotaxis protein CheA</fullName>
        <ecNumber evidence="2">2.7.13.3</ecNumber>
    </recommendedName>
</protein>
<sequence>MDDLLQEFLAETREMLAAISGEIIAWETEPGDRARLDSIFRFVHTVKGSCGFLDLPRLERLSHAAEEALASVRGGERQADVPLVNAVLAIIDRIGELTDAIEAGESLPEEDDRRLLAALAPTFSASGAAEAARASQAAPSVAQPGSGAPIRTVSRSIRLPIDLLDRMMGGVSDMVLARNELARKLRDSMADGAVEAAFERLSLCVAEMRDAITRTRMQRIDHIFSALPRMVRDLSAELGKAVALEIDGGDVELDREMIEMIRDPLTHIIRNAIDHGIEPPEDRRIAGKPAAGRLSVSARQAGNQILIEVMDDGRGIDGDRLVARAIAAGVLAPERAESLNWAQKLALVFEPGLSTANAVSAISGRGVGMDVVRSNVERIGGLVDIESRPSQGLRLTLRVPLTLTIIPALTVSAAGQTFAIPRSAIEEIVRASGDGVRLEPMGGVHIAAIRGRRMPVVPLGALTRGPGRPAASPTLVVLRPAGGALFALSVDAVHDHEELVVKPAAPAVMATGIYAGTTLPDNGRPMLLLDPAGIAVVSGVASQPIAQSEPEAAAEEETPLVQTLLFHDSDGVERAIRLSVVERIEEVPASAARFSAGRLRIAHNDQLLPLLGHADPAERTRLRVLRISDGETQLAYMIDEVIDIVALPPLADSALRPGPVAGVVMVDGRQVELLDPHWLLADAAGGLPAPAARPTCLLVAAEDRWTTEILRPLVEAAGYRVVVGRGPADMRPDIIIDSGGGGEPTGGEASGGVPVVRLRAAPAPANGNDDSIYRYDRVGLLAALDGVAAVRR</sequence>
<evidence type="ECO:0000256" key="6">
    <source>
        <dbReference type="ARBA" id="ARBA00022777"/>
    </source>
</evidence>
<feature type="modified residue" description="Phosphohistidine" evidence="9">
    <location>
        <position position="44"/>
    </location>
</feature>
<evidence type="ECO:0000256" key="8">
    <source>
        <dbReference type="ARBA" id="ARBA00035100"/>
    </source>
</evidence>
<comment type="catalytic activity">
    <reaction evidence="1">
        <text>ATP + protein L-histidine = ADP + protein N-phospho-L-histidine.</text>
        <dbReference type="EC" id="2.7.13.3"/>
    </reaction>
</comment>
<keyword evidence="5" id="KW-0808">Transferase</keyword>
<dbReference type="Pfam" id="PF02518">
    <property type="entry name" value="HATPase_c"/>
    <property type="match status" value="1"/>
</dbReference>
<keyword evidence="4 9" id="KW-0597">Phosphoprotein</keyword>
<evidence type="ECO:0000259" key="10">
    <source>
        <dbReference type="PROSITE" id="PS50109"/>
    </source>
</evidence>
<dbReference type="CDD" id="cd00088">
    <property type="entry name" value="HPT"/>
    <property type="match status" value="1"/>
</dbReference>
<name>A0A2T4I611_9SPHN</name>
<dbReference type="Proteomes" id="UP000241206">
    <property type="component" value="Unassembled WGS sequence"/>
</dbReference>
<evidence type="ECO:0000256" key="7">
    <source>
        <dbReference type="ARBA" id="ARBA00023012"/>
    </source>
</evidence>
<dbReference type="FunFam" id="3.30.565.10:FF:000016">
    <property type="entry name" value="Chemotaxis protein CheA, putative"/>
    <property type="match status" value="1"/>
</dbReference>
<comment type="function">
    <text evidence="8">Involved in the transmission of sensory signals from the chemoreceptors to the flagellar motors. CheA is autophosphorylated; it can transfer its phosphate group to either CheB or CheY.</text>
</comment>
<dbReference type="Pfam" id="PF01584">
    <property type="entry name" value="CheW"/>
    <property type="match status" value="1"/>
</dbReference>
<keyword evidence="7" id="KW-0902">Two-component regulatory system</keyword>
<feature type="domain" description="CheW-like" evidence="11">
    <location>
        <begin position="405"/>
        <end position="540"/>
    </location>
</feature>
<dbReference type="SUPFAM" id="SSF47226">
    <property type="entry name" value="Histidine-containing phosphotransfer domain, HPT domain"/>
    <property type="match status" value="1"/>
</dbReference>
<dbReference type="SMART" id="SM00073">
    <property type="entry name" value="HPT"/>
    <property type="match status" value="1"/>
</dbReference>
<organism evidence="13 14">
    <name type="scientific">Edaphosphingomonas fennica</name>
    <dbReference type="NCBI Taxonomy" id="114404"/>
    <lineage>
        <taxon>Bacteria</taxon>
        <taxon>Pseudomonadati</taxon>
        <taxon>Pseudomonadota</taxon>
        <taxon>Alphaproteobacteria</taxon>
        <taxon>Sphingomonadales</taxon>
        <taxon>Rhizorhabdaceae</taxon>
        <taxon>Edaphosphingomonas</taxon>
    </lineage>
</organism>
<dbReference type="GO" id="GO:0005737">
    <property type="term" value="C:cytoplasm"/>
    <property type="evidence" value="ECO:0007669"/>
    <property type="project" value="InterPro"/>
</dbReference>
<dbReference type="InterPro" id="IPR003594">
    <property type="entry name" value="HATPase_dom"/>
</dbReference>
<dbReference type="InterPro" id="IPR005467">
    <property type="entry name" value="His_kinase_dom"/>
</dbReference>